<sequence length="198" mass="22081">MRTGKHYVTFCISFENVNSLLDFGVVRPIKDLDKICHGSFDPLCWHRHDHKHREQLLAEKTDEWGNDLHCCCFESERGRCFCADWSDEDHGAGDDDDWVGDGWDGMEPLNGIGDCTVGLLLDLNRGTLSVFKDDRMLGVMKEGLTGAYCWYVCCTEATCEVEIERGMPPLTRNDGMVGANGKELDLVVKNLIGCIGGG</sequence>
<keyword evidence="2" id="KW-1185">Reference proteome</keyword>
<evidence type="ECO:0008006" key="3">
    <source>
        <dbReference type="Google" id="ProtNLM"/>
    </source>
</evidence>
<dbReference type="SUPFAM" id="SSF49899">
    <property type="entry name" value="Concanavalin A-like lectins/glucanases"/>
    <property type="match status" value="1"/>
</dbReference>
<gene>
    <name evidence="1" type="ORF">THAOC_17941</name>
</gene>
<protein>
    <recommendedName>
        <fullName evidence="3">SPRY domain-containing protein</fullName>
    </recommendedName>
</protein>
<dbReference type="Proteomes" id="UP000266841">
    <property type="component" value="Unassembled WGS sequence"/>
</dbReference>
<comment type="caution">
    <text evidence="1">The sequence shown here is derived from an EMBL/GenBank/DDBJ whole genome shotgun (WGS) entry which is preliminary data.</text>
</comment>
<organism evidence="1 2">
    <name type="scientific">Thalassiosira oceanica</name>
    <name type="common">Marine diatom</name>
    <dbReference type="NCBI Taxonomy" id="159749"/>
    <lineage>
        <taxon>Eukaryota</taxon>
        <taxon>Sar</taxon>
        <taxon>Stramenopiles</taxon>
        <taxon>Ochrophyta</taxon>
        <taxon>Bacillariophyta</taxon>
        <taxon>Coscinodiscophyceae</taxon>
        <taxon>Thalassiosirophycidae</taxon>
        <taxon>Thalassiosirales</taxon>
        <taxon>Thalassiosiraceae</taxon>
        <taxon>Thalassiosira</taxon>
    </lineage>
</organism>
<evidence type="ECO:0000313" key="2">
    <source>
        <dbReference type="Proteomes" id="UP000266841"/>
    </source>
</evidence>
<evidence type="ECO:0000313" key="1">
    <source>
        <dbReference type="EMBL" id="EJK61552.1"/>
    </source>
</evidence>
<reference evidence="1 2" key="1">
    <citation type="journal article" date="2012" name="Genome Biol.">
        <title>Genome and low-iron response of an oceanic diatom adapted to chronic iron limitation.</title>
        <authorList>
            <person name="Lommer M."/>
            <person name="Specht M."/>
            <person name="Roy A.S."/>
            <person name="Kraemer L."/>
            <person name="Andreson R."/>
            <person name="Gutowska M.A."/>
            <person name="Wolf J."/>
            <person name="Bergner S.V."/>
            <person name="Schilhabel M.B."/>
            <person name="Klostermeier U.C."/>
            <person name="Beiko R.G."/>
            <person name="Rosenstiel P."/>
            <person name="Hippler M."/>
            <person name="Laroche J."/>
        </authorList>
    </citation>
    <scope>NUCLEOTIDE SEQUENCE [LARGE SCALE GENOMIC DNA]</scope>
    <source>
        <strain evidence="1 2">CCMP1005</strain>
    </source>
</reference>
<proteinExistence type="predicted"/>
<dbReference type="Gene3D" id="2.60.120.920">
    <property type="match status" value="1"/>
</dbReference>
<accession>K0STC7</accession>
<dbReference type="EMBL" id="AGNL01019830">
    <property type="protein sequence ID" value="EJK61552.1"/>
    <property type="molecule type" value="Genomic_DNA"/>
</dbReference>
<dbReference type="InterPro" id="IPR043136">
    <property type="entry name" value="B30.2/SPRY_sf"/>
</dbReference>
<name>K0STC7_THAOC</name>
<dbReference type="InterPro" id="IPR013320">
    <property type="entry name" value="ConA-like_dom_sf"/>
</dbReference>
<dbReference type="AlphaFoldDB" id="K0STC7"/>